<dbReference type="PANTHER" id="PTHR10920:SF12">
    <property type="entry name" value="TRNA (CYTIDINE(32)_GUANOSINE(34)-2'-O)-METHYLTRANSFERASE-RELATED"/>
    <property type="match status" value="1"/>
</dbReference>
<feature type="domain" description="Ribosomal RNA methyltransferase FtsJ" evidence="12">
    <location>
        <begin position="1831"/>
        <end position="1978"/>
    </location>
</feature>
<dbReference type="Pfam" id="PF16206">
    <property type="entry name" value="Mon2_C"/>
    <property type="match status" value="1"/>
</dbReference>
<dbReference type="VEuPathDB" id="FungiDB:A9K55_000750"/>
<protein>
    <recommendedName>
        <fullName evidence="9">Putative tRNA (cytidine(32)/guanosine(34)-2'-O)-methyltransferase</fullName>
        <ecNumber evidence="9">2.1.1.205</ecNumber>
    </recommendedName>
    <alternativeName>
        <fullName evidence="9">2'-O-ribose RNA methyltransferase TRM7 homolog</fullName>
    </alternativeName>
</protein>
<evidence type="ECO:0000256" key="10">
    <source>
        <dbReference type="SAM" id="Coils"/>
    </source>
</evidence>
<gene>
    <name evidence="16" type="ORF">A9K55_000750</name>
</gene>
<dbReference type="InterPro" id="IPR032691">
    <property type="entry name" value="Mon2/Sec7/BIG1-like_HUS"/>
</dbReference>
<evidence type="ECO:0000256" key="6">
    <source>
        <dbReference type="ARBA" id="ARBA00022694"/>
    </source>
</evidence>
<evidence type="ECO:0000256" key="11">
    <source>
        <dbReference type="SAM" id="MobiDB-lite"/>
    </source>
</evidence>
<evidence type="ECO:0000313" key="16">
    <source>
        <dbReference type="EMBL" id="ATY66393.1"/>
    </source>
</evidence>
<feature type="compositionally biased region" description="Basic and acidic residues" evidence="11">
    <location>
        <begin position="485"/>
        <end position="498"/>
    </location>
</feature>
<evidence type="ECO:0000256" key="9">
    <source>
        <dbReference type="HAMAP-Rule" id="MF_03162"/>
    </source>
</evidence>
<evidence type="ECO:0000256" key="1">
    <source>
        <dbReference type="ARBA" id="ARBA00022448"/>
    </source>
</evidence>
<comment type="subcellular location">
    <subcellularLocation>
        <location evidence="9">Cytoplasm</location>
    </subcellularLocation>
</comment>
<dbReference type="InterPro" id="IPR050082">
    <property type="entry name" value="RNA_methyltr_RlmE"/>
</dbReference>
<feature type="coiled-coil region" evidence="10">
    <location>
        <begin position="7"/>
        <end position="38"/>
    </location>
</feature>
<dbReference type="InterPro" id="IPR029063">
    <property type="entry name" value="SAM-dependent_MTases_sf"/>
</dbReference>
<dbReference type="GO" id="GO:0002181">
    <property type="term" value="P:cytoplasmic translation"/>
    <property type="evidence" value="ECO:0007669"/>
    <property type="project" value="UniProtKB-UniRule"/>
</dbReference>
<dbReference type="GO" id="GO:0015031">
    <property type="term" value="P:protein transport"/>
    <property type="evidence" value="ECO:0007669"/>
    <property type="project" value="UniProtKB-KW"/>
</dbReference>
<feature type="region of interest" description="Disordered" evidence="11">
    <location>
        <begin position="1692"/>
        <end position="1713"/>
    </location>
</feature>
<dbReference type="InterPro" id="IPR002877">
    <property type="entry name" value="RNA_MeTrfase_FtsJ_dom"/>
</dbReference>
<dbReference type="HAMAP" id="MF_03162">
    <property type="entry name" value="RNA_methyltr_E_TRM7"/>
    <property type="match status" value="1"/>
</dbReference>
<dbReference type="Pfam" id="PF16213">
    <property type="entry name" value="DCB"/>
    <property type="match status" value="1"/>
</dbReference>
<evidence type="ECO:0000313" key="17">
    <source>
        <dbReference type="Proteomes" id="UP000323067"/>
    </source>
</evidence>
<evidence type="ECO:0000256" key="5">
    <source>
        <dbReference type="ARBA" id="ARBA00022691"/>
    </source>
</evidence>
<dbReference type="EC" id="2.1.1.205" evidence="9"/>
<feature type="domain" description="Mon2 C-terminal" evidence="14">
    <location>
        <begin position="1000"/>
        <end position="1230"/>
    </location>
</feature>
<feature type="region of interest" description="Disordered" evidence="11">
    <location>
        <begin position="476"/>
        <end position="517"/>
    </location>
</feature>
<evidence type="ECO:0000259" key="14">
    <source>
        <dbReference type="Pfam" id="PF16206"/>
    </source>
</evidence>
<dbReference type="HAMAP" id="MF_01547">
    <property type="entry name" value="RNA_methyltr_E"/>
    <property type="match status" value="1"/>
</dbReference>
<dbReference type="PANTHER" id="PTHR10920">
    <property type="entry name" value="RIBOSOMAL RNA METHYLTRANSFERASE"/>
    <property type="match status" value="1"/>
</dbReference>
<feature type="domain" description="Ribosomal RNA methyltransferase FtsJ" evidence="12">
    <location>
        <begin position="1730"/>
        <end position="1771"/>
    </location>
</feature>
<proteinExistence type="inferred from homology"/>
<reference evidence="16 17" key="1">
    <citation type="journal article" date="2017" name="BMC Genomics">
        <title>Chromosome level assembly and secondary metabolite potential of the parasitic fungus Cordyceps militaris.</title>
        <authorList>
            <person name="Kramer G.J."/>
            <person name="Nodwell J.R."/>
        </authorList>
    </citation>
    <scope>NUCLEOTIDE SEQUENCE [LARGE SCALE GENOMIC DNA]</scope>
    <source>
        <strain evidence="16 17">ATCC 34164</strain>
    </source>
</reference>
<keyword evidence="4 9" id="KW-0808">Transferase</keyword>
<comment type="similarity">
    <text evidence="9">Belongs to the class I-like SAM-binding methyltransferase superfamily. RNA methyltransferase RlmE family. TRM7 subfamily.</text>
</comment>
<comment type="function">
    <text evidence="9">Methylates the 2'-O-ribose of nucleotides at positions 32 and 34 of the tRNA anticodon loop of substrate tRNAs.</text>
</comment>
<dbReference type="Pfam" id="PF12783">
    <property type="entry name" value="Sec7-like_HUS"/>
    <property type="match status" value="1"/>
</dbReference>
<evidence type="ECO:0000256" key="7">
    <source>
        <dbReference type="ARBA" id="ARBA00022927"/>
    </source>
</evidence>
<dbReference type="InterPro" id="IPR016024">
    <property type="entry name" value="ARM-type_fold"/>
</dbReference>
<keyword evidence="3 9" id="KW-0489">Methyltransferase</keyword>
<evidence type="ECO:0000259" key="13">
    <source>
        <dbReference type="Pfam" id="PF12783"/>
    </source>
</evidence>
<keyword evidence="1" id="KW-0813">Transport</keyword>
<dbReference type="VEuPathDB" id="FungiDB:CCM_04668"/>
<keyword evidence="10" id="KW-0175">Coiled coil</keyword>
<dbReference type="GO" id="GO:0005794">
    <property type="term" value="C:Golgi apparatus"/>
    <property type="evidence" value="ECO:0007669"/>
    <property type="project" value="UniProtKB-ARBA"/>
</dbReference>
<feature type="binding site" evidence="9">
    <location>
        <position position="1895"/>
    </location>
    <ligand>
        <name>S-adenosyl-L-methionine</name>
        <dbReference type="ChEBI" id="CHEBI:59789"/>
    </ligand>
</feature>
<keyword evidence="5 9" id="KW-0949">S-adenosyl-L-methionine</keyword>
<evidence type="ECO:0000256" key="2">
    <source>
        <dbReference type="ARBA" id="ARBA00022490"/>
    </source>
</evidence>
<feature type="binding site" evidence="9">
    <location>
        <position position="1843"/>
    </location>
    <ligand>
        <name>S-adenosyl-L-methionine</name>
        <dbReference type="ChEBI" id="CHEBI:59789"/>
    </ligand>
</feature>
<evidence type="ECO:0000256" key="4">
    <source>
        <dbReference type="ARBA" id="ARBA00022679"/>
    </source>
</evidence>
<dbReference type="InterPro" id="IPR032817">
    <property type="entry name" value="Mon2_C"/>
</dbReference>
<feature type="binding site" evidence="9">
    <location>
        <position position="1859"/>
    </location>
    <ligand>
        <name>S-adenosyl-L-methionine</name>
        <dbReference type="ChEBI" id="CHEBI:59789"/>
    </ligand>
</feature>
<feature type="active site" description="Proton acceptor" evidence="9">
    <location>
        <position position="1935"/>
    </location>
</feature>
<dbReference type="Pfam" id="PF01728">
    <property type="entry name" value="FtsJ"/>
    <property type="match status" value="2"/>
</dbReference>
<accession>A0A2H4STF6</accession>
<dbReference type="InterPro" id="IPR032629">
    <property type="entry name" value="DCB_dom"/>
</dbReference>
<keyword evidence="7" id="KW-0653">Protein transport</keyword>
<feature type="domain" description="Mon2/Sec7/BIG1-like HUS" evidence="13">
    <location>
        <begin position="200"/>
        <end position="353"/>
    </location>
</feature>
<evidence type="ECO:0000256" key="8">
    <source>
        <dbReference type="ARBA" id="ARBA00048902"/>
    </source>
</evidence>
<dbReference type="GO" id="GO:0002128">
    <property type="term" value="P:tRNA nucleoside ribose methylation"/>
    <property type="evidence" value="ECO:0007669"/>
    <property type="project" value="UniProtKB-UniRule"/>
</dbReference>
<dbReference type="SUPFAM" id="SSF48371">
    <property type="entry name" value="ARM repeat"/>
    <property type="match status" value="1"/>
</dbReference>
<feature type="region of interest" description="Disordered" evidence="11">
    <location>
        <begin position="1798"/>
        <end position="1817"/>
    </location>
</feature>
<evidence type="ECO:0000259" key="12">
    <source>
        <dbReference type="Pfam" id="PF01728"/>
    </source>
</evidence>
<evidence type="ECO:0000259" key="15">
    <source>
        <dbReference type="Pfam" id="PF16213"/>
    </source>
</evidence>
<organism evidence="16 17">
    <name type="scientific">Cordyceps militaris</name>
    <name type="common">Caterpillar fungus</name>
    <name type="synonym">Clavaria militaris</name>
    <dbReference type="NCBI Taxonomy" id="73501"/>
    <lineage>
        <taxon>Eukaryota</taxon>
        <taxon>Fungi</taxon>
        <taxon>Dikarya</taxon>
        <taxon>Ascomycota</taxon>
        <taxon>Pezizomycotina</taxon>
        <taxon>Sordariomycetes</taxon>
        <taxon>Hypocreomycetidae</taxon>
        <taxon>Hypocreales</taxon>
        <taxon>Cordycipitaceae</taxon>
        <taxon>Cordyceps</taxon>
    </lineage>
</organism>
<sequence>MTTQLLATELANLIQESKRKHNDLRQAAEKSLEDLKLLGSIPENAVSDQLSARINFVNPFIIACGTKNAKFTSIAIVCLQRLIVASALPRSKLNQVLDALMQASSAALDVQLKILQALPSLLQNYAAELQGELLVTTLNICFILQSSKNAIVNNTSAATLQQLVVAVFDKVVTEDEAASNEPFVGDAATATGKVELRAAALDAYRIFNDLCLLTENQRPEYMRFAGLPQTFGLELIESVITNHGVLLAKHPEQVQVLRVRVMPLLVSALKGKPTFSTSVRLVRILYTLLRRHISLLPTECGEALDILTHLMDHDSLLWKRALCMEVFRGLFAEHALIREIYALYDAKKGEKDVFKALVAIFVRLGTEKPAVIGLSHQSTIPASDNRDGQDASDQAVLEASGVSGIMSGTSGTETSHVGISSKWSTIRIPCIDQLDKTEPPPIPETYVYSLILACISSLSDGLAKFILPLTVSNDNRSRRKVSPQESDRDSPKPQHLDTESTTVRTRPERSASFKKNPIPVNPLTLESHPLHSEVMICSSIVDECWPAILATCSNFLYASLDSEYYHGLVRAFQRFAHVAGLLQLATPRDAFLTTLGKSAVPPYVLTACLNAGQSRSITPGTIPESPASTIFSNARGLLSVESLQSPQTAEKQRQVGADVTSASLNTRNLLCLRALLNLGIALGPTLGTSWSIILETLQQADLVLFSTSKGSMRSPSISRAPEQGIENEHNSLMANFSHEVRSVETAASRVFESTIDFPDEQFAHVIQSICGLLTVQLSTDSTQAQPQAKAPLKPGQGHHRRVLSFSNQTVTDTNQELLFALAKLGEIASINSERLLTSDPDKSGWNLLIAQLSATLDSTTMSASVRIRAAEVLARFMLESGSIATNLPEKLRGPIQLRLLGGLRDSLAALREKKRQDSVAGNATDLEIHRVILEGLRQILENHGESLVEGWDVAFEIIGSVFVASDTIPEDGRDSSKVIGTRSSKLVRSAFGSLQLICSDFLASLPNGCFLNLVDALYNFSSQDDDLNIALTTVTFFWILSDFLSGHSKSLEITEELMRDVGSTSLAKLAANSDDKNSSAALWLLLLQRLTAVSSDTRLELRNSAIQTLLRIFDAYGDHLTPEAWSMCIKSVLFRLLSSLQDELESASEVGTDGTRHEWHDTSVVVLNGISALLANYLDVLTVHPSFNELWKELLKHFAKLLDFEVLTINTATFKALAHMLAQANEDRKAKFDEAAVDMAWELWARGVPAAQKREAKGEDNQGCLLAHVGSLTEIYQLMQAKLTVERVERILTLLHASAQEASFGSLASDLDNLTPLQSKIMETVKMIRTDVDGVPSAMLSHTSKLATLAFEQDLSQEQKPKRTFVALSRASISFLELVALKHAADRDIYNTGSFATALAALCKPISLKYSFPLTTKAVQPWRMATLSSLAVLEAALPQLKDLKVPKETAQHVWFNVARLGDSILSADCDDAVAGTNFAADEEFDIDSFKRLRDLIIPDLGAEEVAEKARRAVASSLFKTSIIHAPTDADYEIINGEGGNGLSALYETRTGRTVFVPPTRRSKIAYVAFEELFALVTQEDTDQSSKAQQKKMGEATKDAPPLSARARIAASVAPFFILRCALTLRAYVADQPLRGQMPQPLSQRRELLWTLQRLVRLHSESAAIPALTGAHSTNRKHLLRLYPLLVKGSKHSPFHHTTRRPRAEIPSSAMGKSSKDKRDAYYRLAKEQGWRARSAFKLLQLDEEFDLFADVSRVVDLCAAPGSWSQVLSRVLIQGETFGRAAWQDREARLRQQMLGVLSPSATPPPTDDDQQHPSADEELARTVAAQHAASHPRDNVKIVAIDLQPISPLAGITTLRADITHPATVPLLLSALDPEYARDDSNTAANPVDLVLSDGAPDVTGLHDLDIYVQSQLLFAALNLALCVLKPGGKFVAKIFRGRNVDVLYAQLKLFFRKVVVAKPRSSRASSVEAFIVCVDFRPPPGFCASLEEPLGVGPRLGGMVEARRRQRPVVAASRMQDAARGTWDAVVAGDGTGLDDYYDVVEERHVYDDEDGADTGRTSATTDPSKRWIAPFIACGDLSAFDSDASYTLPEDYVSLDPVQPPIAPPYKRAIEMRAALSRAAK</sequence>
<dbReference type="Gene3D" id="3.40.50.150">
    <property type="entry name" value="Vaccinia Virus protein VP39"/>
    <property type="match status" value="1"/>
</dbReference>
<feature type="binding site" evidence="9">
    <location>
        <position position="1764"/>
    </location>
    <ligand>
        <name>S-adenosyl-L-methionine</name>
        <dbReference type="ChEBI" id="CHEBI:59789"/>
    </ligand>
</feature>
<dbReference type="VEuPathDB" id="FungiDB:CCM_04667"/>
<feature type="binding site" evidence="9">
    <location>
        <position position="1762"/>
    </location>
    <ligand>
        <name>S-adenosyl-L-methionine</name>
        <dbReference type="ChEBI" id="CHEBI:59789"/>
    </ligand>
</feature>
<dbReference type="InterPro" id="IPR015507">
    <property type="entry name" value="rRNA-MeTfrase_E"/>
</dbReference>
<dbReference type="OrthoDB" id="294853at2759"/>
<keyword evidence="2 9" id="KW-0963">Cytoplasm</keyword>
<dbReference type="SUPFAM" id="SSF53335">
    <property type="entry name" value="S-adenosyl-L-methionine-dependent methyltransferases"/>
    <property type="match status" value="1"/>
</dbReference>
<evidence type="ECO:0000256" key="3">
    <source>
        <dbReference type="ARBA" id="ARBA00022603"/>
    </source>
</evidence>
<feature type="domain" description="Mon2/Sec7/BIG1-like dimerisation and cyclophilin-binding" evidence="15">
    <location>
        <begin position="4"/>
        <end position="175"/>
    </location>
</feature>
<comment type="catalytic activity">
    <reaction evidence="8 9">
        <text>cytidine(32)/guanosine(34) in tRNA + 2 S-adenosyl-L-methionine = 2'-O-methylcytidine(32)/2'-O-methylguanosine(34) in tRNA + 2 S-adenosyl-L-homocysteine + 2 H(+)</text>
        <dbReference type="Rhea" id="RHEA:42396"/>
        <dbReference type="Rhea" id="RHEA-COMP:10246"/>
        <dbReference type="Rhea" id="RHEA-COMP:10247"/>
        <dbReference type="ChEBI" id="CHEBI:15378"/>
        <dbReference type="ChEBI" id="CHEBI:57856"/>
        <dbReference type="ChEBI" id="CHEBI:59789"/>
        <dbReference type="ChEBI" id="CHEBI:74269"/>
        <dbReference type="ChEBI" id="CHEBI:74445"/>
        <dbReference type="ChEBI" id="CHEBI:74495"/>
        <dbReference type="ChEBI" id="CHEBI:82748"/>
        <dbReference type="EC" id="2.1.1.205"/>
    </reaction>
</comment>
<dbReference type="GO" id="GO:0106340">
    <property type="term" value="F:tRNA (guanosine(34)-2'-O)-methyltransferase activity"/>
    <property type="evidence" value="ECO:0007669"/>
    <property type="project" value="UniProtKB-ARBA"/>
</dbReference>
<name>A0A2H4STF6_CORMI</name>
<dbReference type="EMBL" id="CP023327">
    <property type="protein sequence ID" value="ATY66393.1"/>
    <property type="molecule type" value="Genomic_DNA"/>
</dbReference>
<keyword evidence="6 9" id="KW-0819">tRNA processing</keyword>
<dbReference type="Proteomes" id="UP000323067">
    <property type="component" value="Chromosome ii"/>
</dbReference>
<dbReference type="InterPro" id="IPR028590">
    <property type="entry name" value="RNA_methyltr_E_TRM7"/>
</dbReference>